<gene>
    <name evidence="3" type="ORF">ACFO5Q_11660</name>
</gene>
<dbReference type="EC" id="3.1.2.-" evidence="3"/>
<dbReference type="CDD" id="cd03443">
    <property type="entry name" value="PaaI_thioesterase"/>
    <property type="match status" value="1"/>
</dbReference>
<reference evidence="4" key="1">
    <citation type="journal article" date="2019" name="Int. J. Syst. Evol. Microbiol.">
        <title>The Global Catalogue of Microorganisms (GCM) 10K type strain sequencing project: providing services to taxonomists for standard genome sequencing and annotation.</title>
        <authorList>
            <consortium name="The Broad Institute Genomics Platform"/>
            <consortium name="The Broad Institute Genome Sequencing Center for Infectious Disease"/>
            <person name="Wu L."/>
            <person name="Ma J."/>
        </authorList>
    </citation>
    <scope>NUCLEOTIDE SEQUENCE [LARGE SCALE GENOMIC DNA]</scope>
    <source>
        <strain evidence="4">CGMCC 1.15304</strain>
    </source>
</reference>
<evidence type="ECO:0000259" key="2">
    <source>
        <dbReference type="Pfam" id="PF03061"/>
    </source>
</evidence>
<name>A0ABV8UDJ3_9PROT</name>
<dbReference type="SUPFAM" id="SSF54637">
    <property type="entry name" value="Thioesterase/thiol ester dehydrase-isomerase"/>
    <property type="match status" value="1"/>
</dbReference>
<accession>A0ABV8UDJ3</accession>
<dbReference type="GO" id="GO:0016787">
    <property type="term" value="F:hydrolase activity"/>
    <property type="evidence" value="ECO:0007669"/>
    <property type="project" value="UniProtKB-KW"/>
</dbReference>
<evidence type="ECO:0000313" key="4">
    <source>
        <dbReference type="Proteomes" id="UP001595776"/>
    </source>
</evidence>
<evidence type="ECO:0000313" key="3">
    <source>
        <dbReference type="EMBL" id="MFC4348499.1"/>
    </source>
</evidence>
<keyword evidence="1 3" id="KW-0378">Hydrolase</keyword>
<dbReference type="EMBL" id="JBHSCR010000010">
    <property type="protein sequence ID" value="MFC4348499.1"/>
    <property type="molecule type" value="Genomic_DNA"/>
</dbReference>
<dbReference type="Pfam" id="PF03061">
    <property type="entry name" value="4HBT"/>
    <property type="match status" value="1"/>
</dbReference>
<protein>
    <submittedName>
        <fullName evidence="3">PaaI family thioesterase</fullName>
        <ecNumber evidence="3">3.1.2.-</ecNumber>
    </submittedName>
</protein>
<dbReference type="Gene3D" id="3.10.129.10">
    <property type="entry name" value="Hotdog Thioesterase"/>
    <property type="match status" value="1"/>
</dbReference>
<proteinExistence type="predicted"/>
<feature type="domain" description="Thioesterase" evidence="2">
    <location>
        <begin position="60"/>
        <end position="132"/>
    </location>
</feature>
<dbReference type="InterPro" id="IPR003736">
    <property type="entry name" value="PAAI_dom"/>
</dbReference>
<organism evidence="3 4">
    <name type="scientific">Kordiimonas lipolytica</name>
    <dbReference type="NCBI Taxonomy" id="1662421"/>
    <lineage>
        <taxon>Bacteria</taxon>
        <taxon>Pseudomonadati</taxon>
        <taxon>Pseudomonadota</taxon>
        <taxon>Alphaproteobacteria</taxon>
        <taxon>Kordiimonadales</taxon>
        <taxon>Kordiimonadaceae</taxon>
        <taxon>Kordiimonas</taxon>
    </lineage>
</organism>
<dbReference type="Proteomes" id="UP001595776">
    <property type="component" value="Unassembled WGS sequence"/>
</dbReference>
<dbReference type="InterPro" id="IPR029069">
    <property type="entry name" value="HotDog_dom_sf"/>
</dbReference>
<evidence type="ECO:0000256" key="1">
    <source>
        <dbReference type="ARBA" id="ARBA00022801"/>
    </source>
</evidence>
<dbReference type="RefSeq" id="WP_068151472.1">
    <property type="nucleotide sequence ID" value="NZ_JBHSCR010000010.1"/>
</dbReference>
<sequence length="147" mass="15492">MQANPDWNAIRESIESGTFGTPLNGGPVTLMLGTSIENYDADSGTLTAGFVLGTDFLNDNGVVMGGIVTAALDLAMAMSVMARVPEDTAVATTNLQMQFFRPCLPGSYLAEARLVKFGRRIAFCEAQLLDSAGTHIATATSTNQLLV</sequence>
<keyword evidence="4" id="KW-1185">Reference proteome</keyword>
<dbReference type="InterPro" id="IPR006683">
    <property type="entry name" value="Thioestr_dom"/>
</dbReference>
<dbReference type="NCBIfam" id="TIGR00369">
    <property type="entry name" value="unchar_dom_1"/>
    <property type="match status" value="1"/>
</dbReference>
<comment type="caution">
    <text evidence="3">The sequence shown here is derived from an EMBL/GenBank/DDBJ whole genome shotgun (WGS) entry which is preliminary data.</text>
</comment>